<dbReference type="Pfam" id="PF08709">
    <property type="entry name" value="Ins145_P3_rec"/>
    <property type="match status" value="1"/>
</dbReference>
<reference evidence="19" key="1">
    <citation type="submission" date="2023-07" db="EMBL/GenBank/DDBJ databases">
        <authorList>
            <consortium name="AG Swart"/>
            <person name="Singh M."/>
            <person name="Singh A."/>
            <person name="Seah K."/>
            <person name="Emmerich C."/>
        </authorList>
    </citation>
    <scope>NUCLEOTIDE SEQUENCE</scope>
    <source>
        <strain evidence="19">DP1</strain>
    </source>
</reference>
<evidence type="ECO:0000256" key="1">
    <source>
        <dbReference type="ARBA" id="ARBA00004477"/>
    </source>
</evidence>
<dbReference type="PRINTS" id="PR00779">
    <property type="entry name" value="INSP3RECEPTR"/>
</dbReference>
<dbReference type="InterPro" id="IPR015925">
    <property type="entry name" value="Ryanodine_IP3_receptor"/>
</dbReference>
<sequence>MDSTFLKYGDVINLYSESGPGYLQSQGFTNPGCFIQYQPKETRQACRNYRDFCYKILPKLTYDARKEYHNLRKHKEKNANNKDALINIEQKLMIYKKKVKDEEEINKKVCQMKEGEWVTYGNEIQLMHSDSLGFVTANKLCAEFDRSCNKIEITEKGSYSAIFRVLPRYKFRQEGENVLYRDQIVFLNIKTNLYLHITENWIEKTTPIKPPREDWRPLDADRREDPAEFVKRFEVNCSTSSSRFQAVPMAQINEDPNNKLIKGNQVIRLQHTELGGYLTSDDLDFTGDELAEIYVKCYNGDPKDIEAVSSGDLFELEIATNYERGKVCIWTDPKDVNNSFQYRLRHLNSGRVVRTQEVKITDDFTSLGLADHPVEGKELEDSDISLMSLISTSVDTDNRIRAGTSLKIQSSKDGKFLSTKYDKEWTGGVQGGGERTNSKRGFRPNKKDSFSELIGEVENINNTIEYQGIRNKGKKTGIYNPLDDEELYNCRNLVVELLKNASNEDTFMIIPVDENEIRDLLFIQTVSSQLFNYTRYLRANKIDEIKKAYNAKIIELLTKLIFFIIDTEGSDPITCTGDPIKPRQKLMRELRVIELLVDCLYYPFKDNKDSISSLTDDMPLKKISILCYRLILHSVKDYRLNELYASQWIELYFEQSLASIEVNIKAENTIAVLISNNRILLEKQITTNTIDKFISLCREKRKDERVVQLLTALCSCGSQAILSNQNDLINILLEKDENRETLVFPVQMRNQRIEVGIVDQKGEEREWIALKHLKEDSGEFDNYRLYKYCCALIDLASEMCLERNHRALNYFVDIYPIDIVIKSIMHNELDYNVKSKFTKMVETMYVNKEPFDHLQVPHFSRIWSEISLIGNRIQYYKEEIPKYLLDLKTFTIKYLKETKGEQSIFDGERNQMTLQVIKLVKLMVSYGFYRTKEELRELSITLISLLNGSCDIYDLQEEDSFSDDYLNLNHIRKMKSNDLESKIIPRHQKTQDNIVIMYCKEEICDILLRILEIEDDLKISLFLGFFKDGIESNIVMEMEDEFDSQLGAREHTNKIFPRDSSRRHFADDMNENRHLSQTTKVQKESINNSETVKWLEKVLMGEQLFDAFPQGTYVCILMDLLAYDYTNLNNKAFELLLKFFNQRYCLTELLKQIQLLEKADSIEILKKVTKIGLELKSFVEVINQWMDEEKQSQKNIFDVSTKLISTKESVDYLVSILVEKHHRSRRGILEEIPNTGKKNEDSLVIAVNGRIMKRSEISDKDLTPNVENQRLMKNLGIPKILIKILKISLSEAQKSNEDYQDLIRSIYLFLIRFCADEQEYQNMIGEHLDFLLKDLESCPLVVFLIKEIFKNNKSFIASKRTYVVQYIAQKEAKLSIDSDQKQHYLMILKTLSKNHNKTSTKTANEILNIITPIDDSTIQCFFETKEEMEKAKNMTSGFKKDIAKHSMNVKEKEESPEEQTIPKSQVLFGNFKIVLDYLEKADFFLPFKKSVVEYLYHLVKANQRDIYSSESCEELLWKILTNLVQDCEQKAEADDLYDEVKSYGYPLNETHKSISDKYIFKNIYIVISTVMKMNLDFDERAELIKRIAVVTSKCYYKMEKTQELMKWVSDVLLTMRDNSNLSPYLDGVKSPFEAGEDLYLALQEGDKTSRMLKKATRRNTIFIPGFGGENKASMFYSRINSLIKSDDLKDLLSKEFEKLVDWFSKFSEKCDKNFMELDPIFPLYKMLDPENTFLHPDLHIAGIRILRKIIEIGSKELLGIESDNEEEESEDEEDLDYSEYINFLASKGCVEFLCDYISRCEDHKVLDECILLANALLQGGNQQSQERFLEYMKEDESNSLLLKIKSILIRKFDICKKLIIESESKIKQNVDLSDEEDSDDELYDQIEEDSLTDDELIESNNGEMEEIEEDDIDITNENLESCIINCNRVLRFLQLLCENHNLDLQNFLRVQDHEGLVNNKSFDFVSHISLMFGTFIKEYTNCYSSDLGDQLMATLTELIQGPCKQNQTSLINCKVIDNCTELIFVYNSKKVLRQKGFIGKYEIELDELKQHCVTLLLSLIEGKCDEYIKKQMTQAIDNFLIVFQRMDSIYKKFVKQKLGLDPNTASLSNVTNKLQKDSFDGSISEGFELFILIKLLIQDNDPSAMKKYKEFESQCPDEKSPDSLHRSMQFYQKFTGTCEVIVHDELFKVYFPILPICRFLSASSKKYFLENVPRESPQHKINGFLSAIPDFIDEMEHTESLRHGKIKITPQIVSLIRDVCLFFALVINVLILYDYEYVSEVQSNSSEALKPQLKHTYNETLLFILGIILISFCTLLLLLWLITSYSLLNKRYWRDYVAKNRADDPETFKTLETRNSLSIKPARDTPLREARQILKFYGIECREFMYYGKLNFGHLIIKLEYYFLSFTFILKNPRFRYFCTLILLAVTGFSFSPALYSLHLLDVIERSPILRDVIKSVTLNFIDLVQTAIFGLVLIYVFAALGFQFFHDMYFDEEVERDISAKRGDNTCKTFLQCVGSTIGYGLRMGGGIADKLSAQTYDDNVLFYLRSGYDLLFFLLVVIILLNIFSGIIIDTFAQLRDQKTDFTHNKNNVCFICSIDRYEFDRNGDGFEKHIEKDHHIFHYLYYKIYIKNKPKTEYNGTESNIGDDSSWFPFHRALILERAKEKDKEDEEGVNELQLKVKSLEKLIATMEKQAAH</sequence>
<dbReference type="Pfam" id="PF00520">
    <property type="entry name" value="Ion_trans"/>
    <property type="match status" value="1"/>
</dbReference>
<dbReference type="GO" id="GO:0005789">
    <property type="term" value="C:endoplasmic reticulum membrane"/>
    <property type="evidence" value="ECO:0007669"/>
    <property type="project" value="UniProtKB-SubCell"/>
</dbReference>
<keyword evidence="11" id="KW-0407">Ion channel</keyword>
<comment type="similarity">
    <text evidence="2">Belongs to the InsP3 receptor family.</text>
</comment>
<feature type="domain" description="RIH" evidence="16">
    <location>
        <begin position="555"/>
        <end position="740"/>
    </location>
</feature>
<feature type="domain" description="Inositol 1,4,5-trisphosphate/ryanodine receptor" evidence="18">
    <location>
        <begin position="3"/>
        <end position="200"/>
    </location>
</feature>
<keyword evidence="3" id="KW-0813">Transport</keyword>
<dbReference type="InterPro" id="IPR014821">
    <property type="entry name" value="Ins145_P3_rcpt"/>
</dbReference>
<evidence type="ECO:0000256" key="9">
    <source>
        <dbReference type="ARBA" id="ARBA00023170"/>
    </source>
</evidence>
<evidence type="ECO:0000259" key="17">
    <source>
        <dbReference type="Pfam" id="PF08454"/>
    </source>
</evidence>
<dbReference type="Gene3D" id="1.25.10.30">
    <property type="entry name" value="IP3 receptor type 1 binding core, RIH domain"/>
    <property type="match status" value="1"/>
</dbReference>
<evidence type="ECO:0000256" key="8">
    <source>
        <dbReference type="ARBA" id="ARBA00023136"/>
    </source>
</evidence>
<evidence type="ECO:0000256" key="6">
    <source>
        <dbReference type="ARBA" id="ARBA00022989"/>
    </source>
</evidence>
<proteinExistence type="inferred from homology"/>
<dbReference type="Proteomes" id="UP001295684">
    <property type="component" value="Unassembled WGS sequence"/>
</dbReference>
<dbReference type="InterPro" id="IPR000493">
    <property type="entry name" value="InsP3_rcpt"/>
</dbReference>
<dbReference type="PANTHER" id="PTHR13715">
    <property type="entry name" value="RYANODINE RECEPTOR AND IP3 RECEPTOR"/>
    <property type="match status" value="1"/>
</dbReference>
<evidence type="ECO:0000256" key="10">
    <source>
        <dbReference type="ARBA" id="ARBA00023286"/>
    </source>
</evidence>
<evidence type="ECO:0000259" key="18">
    <source>
        <dbReference type="Pfam" id="PF08709"/>
    </source>
</evidence>
<dbReference type="InterPro" id="IPR000699">
    <property type="entry name" value="RIH_dom"/>
</dbReference>
<evidence type="ECO:0000256" key="11">
    <source>
        <dbReference type="ARBA" id="ARBA00023303"/>
    </source>
</evidence>
<keyword evidence="8 14" id="KW-0472">Membrane</keyword>
<feature type="region of interest" description="Disordered" evidence="13">
    <location>
        <begin position="427"/>
        <end position="446"/>
    </location>
</feature>
<dbReference type="Gene3D" id="1.10.287.70">
    <property type="match status" value="1"/>
</dbReference>
<dbReference type="InterPro" id="IPR005821">
    <property type="entry name" value="Ion_trans_dom"/>
</dbReference>
<feature type="coiled-coil region" evidence="12">
    <location>
        <begin position="71"/>
        <end position="105"/>
    </location>
</feature>
<keyword evidence="9" id="KW-0675">Receptor</keyword>
<dbReference type="InterPro" id="IPR035910">
    <property type="entry name" value="RyR/IP3R_RIH_dom_sf"/>
</dbReference>
<name>A0AAD1UFH2_EUPCR</name>
<dbReference type="Gene3D" id="2.80.10.50">
    <property type="match status" value="2"/>
</dbReference>
<dbReference type="EMBL" id="CAMPGE010008963">
    <property type="protein sequence ID" value="CAI2367844.1"/>
    <property type="molecule type" value="Genomic_DNA"/>
</dbReference>
<evidence type="ECO:0000256" key="12">
    <source>
        <dbReference type="SAM" id="Coils"/>
    </source>
</evidence>
<feature type="transmembrane region" description="Helical" evidence="14">
    <location>
        <begin position="2415"/>
        <end position="2438"/>
    </location>
</feature>
<dbReference type="PANTHER" id="PTHR13715:SF99">
    <property type="entry name" value="INOSITOL 1,4,5-TRISPHOSPHATE RECEPTOR-LIKE PROTEIN A"/>
    <property type="match status" value="1"/>
</dbReference>
<keyword evidence="6 14" id="KW-1133">Transmembrane helix</keyword>
<feature type="transmembrane region" description="Helical" evidence="14">
    <location>
        <begin position="2459"/>
        <end position="2486"/>
    </location>
</feature>
<feature type="domain" description="Ion transport" evidence="15">
    <location>
        <begin position="2418"/>
        <end position="2581"/>
    </location>
</feature>
<evidence type="ECO:0000259" key="15">
    <source>
        <dbReference type="Pfam" id="PF00520"/>
    </source>
</evidence>
<evidence type="ECO:0000256" key="14">
    <source>
        <dbReference type="SAM" id="Phobius"/>
    </source>
</evidence>
<evidence type="ECO:0000256" key="13">
    <source>
        <dbReference type="SAM" id="MobiDB-lite"/>
    </source>
</evidence>
<evidence type="ECO:0000256" key="7">
    <source>
        <dbReference type="ARBA" id="ARBA00023065"/>
    </source>
</evidence>
<evidence type="ECO:0000256" key="3">
    <source>
        <dbReference type="ARBA" id="ARBA00022448"/>
    </source>
</evidence>
<feature type="coiled-coil region" evidence="12">
    <location>
        <begin position="2659"/>
        <end position="2693"/>
    </location>
</feature>
<accession>A0AAD1UFH2</accession>
<dbReference type="GO" id="GO:0070679">
    <property type="term" value="F:inositol 1,4,5 trisphosphate binding"/>
    <property type="evidence" value="ECO:0007669"/>
    <property type="project" value="InterPro"/>
</dbReference>
<feature type="transmembrane region" description="Helical" evidence="14">
    <location>
        <begin position="2301"/>
        <end position="2322"/>
    </location>
</feature>
<comment type="caution">
    <text evidence="19">The sequence shown here is derived from an EMBL/GenBank/DDBJ whole genome shotgun (WGS) entry which is preliminary data.</text>
</comment>
<keyword evidence="12" id="KW-0175">Coiled coil</keyword>
<evidence type="ECO:0000256" key="4">
    <source>
        <dbReference type="ARBA" id="ARBA00022692"/>
    </source>
</evidence>
<evidence type="ECO:0000259" key="16">
    <source>
        <dbReference type="Pfam" id="PF01365"/>
    </source>
</evidence>
<dbReference type="InterPro" id="IPR036300">
    <property type="entry name" value="MIR_dom_sf"/>
</dbReference>
<keyword evidence="7" id="KW-0406">Ion transport</keyword>
<dbReference type="InterPro" id="IPR013662">
    <property type="entry name" value="RIH_assoc-dom"/>
</dbReference>
<keyword evidence="5" id="KW-0256">Endoplasmic reticulum</keyword>
<gene>
    <name evidence="19" type="ORF">ECRASSUSDP1_LOCUS9132</name>
</gene>
<comment type="subcellular location">
    <subcellularLocation>
        <location evidence="1">Endoplasmic reticulum membrane</location>
        <topology evidence="1">Multi-pass membrane protein</topology>
    </subcellularLocation>
</comment>
<organism evidence="19 20">
    <name type="scientific">Euplotes crassus</name>
    <dbReference type="NCBI Taxonomy" id="5936"/>
    <lineage>
        <taxon>Eukaryota</taxon>
        <taxon>Sar</taxon>
        <taxon>Alveolata</taxon>
        <taxon>Ciliophora</taxon>
        <taxon>Intramacronucleata</taxon>
        <taxon>Spirotrichea</taxon>
        <taxon>Hypotrichia</taxon>
        <taxon>Euplotida</taxon>
        <taxon>Euplotidae</taxon>
        <taxon>Moneuplotes</taxon>
    </lineage>
</organism>
<dbReference type="SUPFAM" id="SSF100909">
    <property type="entry name" value="IP3 receptor type 1 binding core, domain 2"/>
    <property type="match status" value="2"/>
</dbReference>
<feature type="domain" description="RIH" evidence="16">
    <location>
        <begin position="1261"/>
        <end position="1424"/>
    </location>
</feature>
<dbReference type="Pfam" id="PF01365">
    <property type="entry name" value="RYDR_ITPR"/>
    <property type="match status" value="2"/>
</dbReference>
<dbReference type="GO" id="GO:0005220">
    <property type="term" value="F:inositol 1,4,5-trisphosphate-gated calcium channel activity"/>
    <property type="evidence" value="ECO:0007669"/>
    <property type="project" value="InterPro"/>
</dbReference>
<evidence type="ECO:0000313" key="19">
    <source>
        <dbReference type="EMBL" id="CAI2367844.1"/>
    </source>
</evidence>
<keyword evidence="4 14" id="KW-0812">Transmembrane</keyword>
<evidence type="ECO:0000313" key="20">
    <source>
        <dbReference type="Proteomes" id="UP001295684"/>
    </source>
</evidence>
<keyword evidence="20" id="KW-1185">Reference proteome</keyword>
<evidence type="ECO:0000256" key="2">
    <source>
        <dbReference type="ARBA" id="ARBA00009453"/>
    </source>
</evidence>
<protein>
    <submittedName>
        <fullName evidence="19">Uncharacterized protein</fullName>
    </submittedName>
</protein>
<feature type="transmembrane region" description="Helical" evidence="14">
    <location>
        <begin position="2392"/>
        <end position="2409"/>
    </location>
</feature>
<feature type="transmembrane region" description="Helical" evidence="14">
    <location>
        <begin position="2552"/>
        <end position="2571"/>
    </location>
</feature>
<dbReference type="SUPFAM" id="SSF82109">
    <property type="entry name" value="MIR domain"/>
    <property type="match status" value="1"/>
</dbReference>
<keyword evidence="10" id="KW-1071">Ligand-gated ion channel</keyword>
<feature type="domain" description="RyR/IP3R Homology associated" evidence="17">
    <location>
        <begin position="1925"/>
        <end position="2022"/>
    </location>
</feature>
<dbReference type="Pfam" id="PF08454">
    <property type="entry name" value="RIH_assoc"/>
    <property type="match status" value="1"/>
</dbReference>
<evidence type="ECO:0000256" key="5">
    <source>
        <dbReference type="ARBA" id="ARBA00022824"/>
    </source>
</evidence>